<feature type="transmembrane region" description="Helical" evidence="6">
    <location>
        <begin position="174"/>
        <end position="193"/>
    </location>
</feature>
<reference evidence="7 8" key="1">
    <citation type="submission" date="2020-08" db="EMBL/GenBank/DDBJ databases">
        <title>Genomic Encyclopedia of Type Strains, Phase IV (KMG-IV): sequencing the most valuable type-strain genomes for metagenomic binning, comparative biology and taxonomic classification.</title>
        <authorList>
            <person name="Goeker M."/>
        </authorList>
    </citation>
    <scope>NUCLEOTIDE SEQUENCE [LARGE SCALE GENOMIC DNA]</scope>
    <source>
        <strain evidence="7 8">DSM 45615</strain>
    </source>
</reference>
<dbReference type="PANTHER" id="PTHR30569:SF0">
    <property type="entry name" value="CYTOSINE PERMEASE"/>
    <property type="match status" value="1"/>
</dbReference>
<feature type="transmembrane region" description="Helical" evidence="6">
    <location>
        <begin position="328"/>
        <end position="350"/>
    </location>
</feature>
<feature type="transmembrane region" description="Helical" evidence="6">
    <location>
        <begin position="436"/>
        <end position="456"/>
    </location>
</feature>
<sequence>MTGTAEGAPAEVRNGWPLPRSERPWGPPAVFCASAATAVATWCFAIGGQVAAYLNAAEGTLTALCGSLLGMLPVVLACLPPCGKYGVDSVVVSRAQLGTRGSVFATALVCVSTVGWNIVVMISLARAGAEVLIAAADLPPPARAPLEAGLALAGAAVVWYGLRRGPDSLRDMTTYIAAGVIVLGAVVLVLLIRHVGWDAITAARPSSARPDHAFNYATGVELLVASNLSWWAYTGAIIRLAPSTRATLWPAVVGLGLSVGLVSLIGLYTGLAVPGSGGDPSRHLLELGGVGVGMTALAFIVLANIGTAIVGVYVATLALRQIPRVARIPWNVSTLAPILPVAVVSAFLAAPFSARFGTFLTLCGVLFGPIAGIQIVDYHLLRRARLDVAAAFDPSRRSAYHFWGGVNPVGFAALAAGVAVYVYLLNPLTYVSHPPYEHITAGIPSAVAAGAVYALGTRLVLRPLGKGGYGP</sequence>
<keyword evidence="8" id="KW-1185">Reference proteome</keyword>
<dbReference type="GO" id="GO:0005886">
    <property type="term" value="C:plasma membrane"/>
    <property type="evidence" value="ECO:0007669"/>
    <property type="project" value="TreeGrafter"/>
</dbReference>
<evidence type="ECO:0000313" key="8">
    <source>
        <dbReference type="Proteomes" id="UP000578449"/>
    </source>
</evidence>
<evidence type="ECO:0000256" key="4">
    <source>
        <dbReference type="ARBA" id="ARBA00022989"/>
    </source>
</evidence>
<dbReference type="AlphaFoldDB" id="A0A840P6K4"/>
<dbReference type="Proteomes" id="UP000578449">
    <property type="component" value="Unassembled WGS sequence"/>
</dbReference>
<dbReference type="PANTHER" id="PTHR30569">
    <property type="entry name" value="CYTOSINE TRANSPORTER CODB"/>
    <property type="match status" value="1"/>
</dbReference>
<dbReference type="GO" id="GO:0015209">
    <property type="term" value="F:cytosine transmembrane transporter activity"/>
    <property type="evidence" value="ECO:0007669"/>
    <property type="project" value="InterPro"/>
</dbReference>
<evidence type="ECO:0000256" key="2">
    <source>
        <dbReference type="ARBA" id="ARBA00008974"/>
    </source>
</evidence>
<dbReference type="RefSeq" id="WP_185050441.1">
    <property type="nucleotide sequence ID" value="NZ_BAABIX010000001.1"/>
</dbReference>
<keyword evidence="4 6" id="KW-1133">Transmembrane helix</keyword>
<comment type="subcellular location">
    <subcellularLocation>
        <location evidence="1">Membrane</location>
        <topology evidence="1">Multi-pass membrane protein</topology>
    </subcellularLocation>
</comment>
<proteinExistence type="inferred from homology"/>
<evidence type="ECO:0000256" key="1">
    <source>
        <dbReference type="ARBA" id="ARBA00004141"/>
    </source>
</evidence>
<keyword evidence="3 6" id="KW-0812">Transmembrane</keyword>
<dbReference type="Pfam" id="PF02133">
    <property type="entry name" value="Transp_cyt_pur"/>
    <property type="match status" value="1"/>
</dbReference>
<feature type="transmembrane region" description="Helical" evidence="6">
    <location>
        <begin position="29"/>
        <end position="54"/>
    </location>
</feature>
<gene>
    <name evidence="7" type="ORF">HNP84_003207</name>
</gene>
<accession>A0A840P6K4</accession>
<organism evidence="7 8">
    <name type="scientific">Thermocatellispora tengchongensis</name>
    <dbReference type="NCBI Taxonomy" id="1073253"/>
    <lineage>
        <taxon>Bacteria</taxon>
        <taxon>Bacillati</taxon>
        <taxon>Actinomycetota</taxon>
        <taxon>Actinomycetes</taxon>
        <taxon>Streptosporangiales</taxon>
        <taxon>Streptosporangiaceae</taxon>
        <taxon>Thermocatellispora</taxon>
    </lineage>
</organism>
<evidence type="ECO:0000256" key="5">
    <source>
        <dbReference type="ARBA" id="ARBA00023136"/>
    </source>
</evidence>
<dbReference type="Gene3D" id="1.10.4160.10">
    <property type="entry name" value="Hydantoin permease"/>
    <property type="match status" value="1"/>
</dbReference>
<dbReference type="InterPro" id="IPR030191">
    <property type="entry name" value="CodB"/>
</dbReference>
<evidence type="ECO:0000256" key="3">
    <source>
        <dbReference type="ARBA" id="ARBA00022692"/>
    </source>
</evidence>
<feature type="transmembrane region" description="Helical" evidence="6">
    <location>
        <begin position="291"/>
        <end position="316"/>
    </location>
</feature>
<feature type="transmembrane region" description="Helical" evidence="6">
    <location>
        <begin position="213"/>
        <end position="234"/>
    </location>
</feature>
<evidence type="ECO:0000256" key="6">
    <source>
        <dbReference type="SAM" id="Phobius"/>
    </source>
</evidence>
<comment type="caution">
    <text evidence="7">The sequence shown here is derived from an EMBL/GenBank/DDBJ whole genome shotgun (WGS) entry which is preliminary data.</text>
</comment>
<feature type="transmembrane region" description="Helical" evidence="6">
    <location>
        <begin position="402"/>
        <end position="424"/>
    </location>
</feature>
<comment type="similarity">
    <text evidence="2">Belongs to the purine-cytosine permease (2.A.39) family.</text>
</comment>
<feature type="transmembrane region" description="Helical" evidence="6">
    <location>
        <begin position="144"/>
        <end position="162"/>
    </location>
</feature>
<name>A0A840P6K4_9ACTN</name>
<feature type="transmembrane region" description="Helical" evidence="6">
    <location>
        <begin position="60"/>
        <end position="82"/>
    </location>
</feature>
<feature type="transmembrane region" description="Helical" evidence="6">
    <location>
        <begin position="246"/>
        <end position="271"/>
    </location>
</feature>
<protein>
    <submittedName>
        <fullName evidence="7">NCS1 family nucleobase:cation symporter-1</fullName>
    </submittedName>
</protein>
<feature type="transmembrane region" description="Helical" evidence="6">
    <location>
        <begin position="103"/>
        <end position="124"/>
    </location>
</feature>
<feature type="transmembrane region" description="Helical" evidence="6">
    <location>
        <begin position="356"/>
        <end position="381"/>
    </location>
</feature>
<dbReference type="EMBL" id="JACHGN010000006">
    <property type="protein sequence ID" value="MBB5133481.1"/>
    <property type="molecule type" value="Genomic_DNA"/>
</dbReference>
<keyword evidence="5 6" id="KW-0472">Membrane</keyword>
<evidence type="ECO:0000313" key="7">
    <source>
        <dbReference type="EMBL" id="MBB5133481.1"/>
    </source>
</evidence>
<dbReference type="InterPro" id="IPR001248">
    <property type="entry name" value="Pur-cyt_permease"/>
</dbReference>